<dbReference type="InterPro" id="IPR022029">
    <property type="entry name" value="YoaR-like_PG-bd"/>
</dbReference>
<dbReference type="InterPro" id="IPR052913">
    <property type="entry name" value="Glycopeptide_resist_protein"/>
</dbReference>
<dbReference type="PROSITE" id="PS51109">
    <property type="entry name" value="G5"/>
    <property type="match status" value="1"/>
</dbReference>
<dbReference type="EMBL" id="FQXH01000014">
    <property type="protein sequence ID" value="SHH28555.1"/>
    <property type="molecule type" value="Genomic_DNA"/>
</dbReference>
<keyword evidence="2" id="KW-1133">Transmembrane helix</keyword>
<dbReference type="Pfam" id="PF07501">
    <property type="entry name" value="G5"/>
    <property type="match status" value="1"/>
</dbReference>
<evidence type="ECO:0000259" key="3">
    <source>
        <dbReference type="PROSITE" id="PS51109"/>
    </source>
</evidence>
<evidence type="ECO:0000313" key="4">
    <source>
        <dbReference type="EMBL" id="SHH28555.1"/>
    </source>
</evidence>
<dbReference type="Gene3D" id="2.20.230.10">
    <property type="entry name" value="Resuscitation-promoting factor rpfb"/>
    <property type="match status" value="1"/>
</dbReference>
<evidence type="ECO:0000256" key="2">
    <source>
        <dbReference type="SAM" id="Phobius"/>
    </source>
</evidence>
<keyword evidence="2" id="KW-0472">Membrane</keyword>
<proteinExistence type="predicted"/>
<feature type="domain" description="G5" evidence="3">
    <location>
        <begin position="360"/>
        <end position="440"/>
    </location>
</feature>
<dbReference type="OrthoDB" id="9797191at2"/>
<dbReference type="InterPro" id="IPR007391">
    <property type="entry name" value="Vancomycin_resist_VanW"/>
</dbReference>
<keyword evidence="5" id="KW-1185">Reference proteome</keyword>
<evidence type="ECO:0000313" key="5">
    <source>
        <dbReference type="Proteomes" id="UP000242520"/>
    </source>
</evidence>
<dbReference type="Pfam" id="PF04294">
    <property type="entry name" value="VanW"/>
    <property type="match status" value="1"/>
</dbReference>
<dbReference type="PANTHER" id="PTHR35788:SF1">
    <property type="entry name" value="EXPORTED PROTEIN"/>
    <property type="match status" value="1"/>
</dbReference>
<keyword evidence="2" id="KW-0812">Transmembrane</keyword>
<dbReference type="SMART" id="SM01208">
    <property type="entry name" value="G5"/>
    <property type="match status" value="1"/>
</dbReference>
<gene>
    <name evidence="4" type="ORF">SAMN02744040_01467</name>
</gene>
<feature type="transmembrane region" description="Helical" evidence="2">
    <location>
        <begin position="5"/>
        <end position="25"/>
    </location>
</feature>
<dbReference type="Proteomes" id="UP000242520">
    <property type="component" value="Unassembled WGS sequence"/>
</dbReference>
<dbReference type="RefSeq" id="WP_072725133.1">
    <property type="nucleotide sequence ID" value="NZ_FQXH01000014.1"/>
</dbReference>
<keyword evidence="1" id="KW-0732">Signal</keyword>
<dbReference type="PANTHER" id="PTHR35788">
    <property type="entry name" value="EXPORTED PROTEIN-RELATED"/>
    <property type="match status" value="1"/>
</dbReference>
<sequence length="472" mass="54042">MKRSIFLIVISMVLMFLTGGLWFTYSFTNTDKIYENVFVEDINAGNLSKQEAVDLLNSNYQVENINLISKDQKFELNLKDIDFKFNVDEAVDRAYDVGRSENFLNNIVKIMSLRNGKKEFIKLESQYDEKKLDDFLANIESNINKEPKNATIIIKNKMINITREEDGYAVDVGKLKETILSQIQSNDYKDILIPIKEIHAQIKHEYLSKIDTLLGEFSTKFNLGNKNRTENIKLVSKKLNGIILNPQEEFSFNTLTGKRGLAQGFKMAPVIVQGQLKEGVAGGVCQVSSTLYNAALYSGVTITDRRNHTIPSSYVEKGRDATVVYGSVDFKFKNNYENPIYIENIVVGNKMISRIYGNSTDKKNIKVVTNITKVIPRQVEIKEDPTLKKGKEEIKEKGRDGYKVETYRLYLENGNIVKKELVSRSYYPPRKKIIHRGIKDNVKETIKNVDNVIEEEKDEGDSIESILFEKNE</sequence>
<accession>A0A1M5RQJ7</accession>
<evidence type="ECO:0000256" key="1">
    <source>
        <dbReference type="ARBA" id="ARBA00022729"/>
    </source>
</evidence>
<dbReference type="STRING" id="1123350.SAMN02744040_01467"/>
<reference evidence="5" key="1">
    <citation type="submission" date="2016-11" db="EMBL/GenBank/DDBJ databases">
        <authorList>
            <person name="Varghese N."/>
            <person name="Submissions S."/>
        </authorList>
    </citation>
    <scope>NUCLEOTIDE SEQUENCE [LARGE SCALE GENOMIC DNA]</scope>
    <source>
        <strain evidence="5">DSM 15285</strain>
    </source>
</reference>
<name>A0A1M5RQJ7_9FIRM</name>
<dbReference type="Pfam" id="PF12229">
    <property type="entry name" value="PG_binding_4"/>
    <property type="match status" value="1"/>
</dbReference>
<dbReference type="InterPro" id="IPR011098">
    <property type="entry name" value="G5_dom"/>
</dbReference>
<dbReference type="AlphaFoldDB" id="A0A1M5RQJ7"/>
<protein>
    <submittedName>
        <fullName evidence="4">Vancomycin resistance protein YoaR, contains peptidoglycan-binding and VanW domains</fullName>
    </submittedName>
</protein>
<organism evidence="4 5">
    <name type="scientific">Tepidibacter thalassicus DSM 15285</name>
    <dbReference type="NCBI Taxonomy" id="1123350"/>
    <lineage>
        <taxon>Bacteria</taxon>
        <taxon>Bacillati</taxon>
        <taxon>Bacillota</taxon>
        <taxon>Clostridia</taxon>
        <taxon>Peptostreptococcales</taxon>
        <taxon>Peptostreptococcaceae</taxon>
        <taxon>Tepidibacter</taxon>
    </lineage>
</organism>